<reference evidence="4 5" key="1">
    <citation type="submission" date="2017-02" db="EMBL/GenBank/DDBJ databases">
        <authorList>
            <person name="Peterson S.W."/>
        </authorList>
    </citation>
    <scope>NUCLEOTIDE SEQUENCE [LARGE SCALE GENOMIC DNA]</scope>
    <source>
        <strain evidence="4 5">ATCC 51222</strain>
    </source>
</reference>
<dbReference type="Proteomes" id="UP000190657">
    <property type="component" value="Unassembled WGS sequence"/>
</dbReference>
<dbReference type="GO" id="GO:0004645">
    <property type="term" value="F:1,4-alpha-oligoglucan phosphorylase activity"/>
    <property type="evidence" value="ECO:0007669"/>
    <property type="project" value="InterPro"/>
</dbReference>
<protein>
    <submittedName>
        <fullName evidence="4">1,3-beta-galactosyl-N-acetylhexosamine phosphorylase</fullName>
    </submittedName>
</protein>
<gene>
    <name evidence="4" type="ORF">SAMN02745114_01200</name>
</gene>
<dbReference type="Gene3D" id="2.60.40.1180">
    <property type="entry name" value="Golgi alpha-mannosidase II"/>
    <property type="match status" value="1"/>
</dbReference>
<feature type="domain" description="Lacto-N-biose phosphorylase C-terminal" evidence="3">
    <location>
        <begin position="677"/>
        <end position="729"/>
    </location>
</feature>
<dbReference type="Gene3D" id="2.60.40.10">
    <property type="entry name" value="Immunoglobulins"/>
    <property type="match status" value="1"/>
</dbReference>
<dbReference type="InterPro" id="IPR013783">
    <property type="entry name" value="Ig-like_fold"/>
</dbReference>
<dbReference type="STRING" id="290054.SAMN02745114_01200"/>
<evidence type="ECO:0000313" key="5">
    <source>
        <dbReference type="Proteomes" id="UP000190657"/>
    </source>
</evidence>
<evidence type="ECO:0000259" key="3">
    <source>
        <dbReference type="Pfam" id="PF17386"/>
    </source>
</evidence>
<dbReference type="Pfam" id="PF09508">
    <property type="entry name" value="Lact_bio_phlase"/>
    <property type="match status" value="1"/>
</dbReference>
<dbReference type="Pfam" id="PF17385">
    <property type="entry name" value="LBP_M"/>
    <property type="match status" value="1"/>
</dbReference>
<organism evidence="4 5">
    <name type="scientific">Eubacterium coprostanoligenes</name>
    <dbReference type="NCBI Taxonomy" id="290054"/>
    <lineage>
        <taxon>Bacteria</taxon>
        <taxon>Bacillati</taxon>
        <taxon>Bacillota</taxon>
        <taxon>Clostridia</taxon>
        <taxon>Eubacteriales</taxon>
        <taxon>Eubacteriaceae</taxon>
        <taxon>Eubacterium</taxon>
    </lineage>
</organism>
<accession>A0A1T4MAH4</accession>
<dbReference type="NCBIfam" id="TIGR02336">
    <property type="entry name" value="1,3-beta-galactosyl-N-acetylhexosamine phosphorylase"/>
    <property type="match status" value="1"/>
</dbReference>
<dbReference type="InterPro" id="IPR035080">
    <property type="entry name" value="Lact_bio_phlase-like_N"/>
</dbReference>
<evidence type="ECO:0000313" key="4">
    <source>
        <dbReference type="EMBL" id="SJZ64040.1"/>
    </source>
</evidence>
<dbReference type="RefSeq" id="WP_078768676.1">
    <property type="nucleotide sequence ID" value="NZ_FUWW01000012.1"/>
</dbReference>
<dbReference type="InterPro" id="IPR035363">
    <property type="entry name" value="LBP_M"/>
</dbReference>
<feature type="domain" description="Lacto-N-biose phosphorylase central" evidence="2">
    <location>
        <begin position="441"/>
        <end position="671"/>
    </location>
</feature>
<dbReference type="InterPro" id="IPR029062">
    <property type="entry name" value="Class_I_gatase-like"/>
</dbReference>
<name>A0A1T4MAH4_9FIRM</name>
<evidence type="ECO:0000259" key="1">
    <source>
        <dbReference type="Pfam" id="PF09508"/>
    </source>
</evidence>
<dbReference type="InterPro" id="IPR035356">
    <property type="entry name" value="LBP_C"/>
</dbReference>
<dbReference type="SUPFAM" id="SSF52317">
    <property type="entry name" value="Class I glutamine amidotransferase-like"/>
    <property type="match status" value="1"/>
</dbReference>
<dbReference type="InterPro" id="IPR013780">
    <property type="entry name" value="Glyco_hydro_b"/>
</dbReference>
<dbReference type="InterPro" id="IPR012711">
    <property type="entry name" value="Lacto-N-biose_phosphorylase"/>
</dbReference>
<sequence length="740" mass="85529">MAQSKGRVTIPTDMDVVKETLEIMDEWGADAIRDCDGTEFPQELKDTGAKIYATYYTTRKDNEWAKANPDEIQQMYIMTPFYTATESTLEIHLMNHLYPDMLKVNNRDDITRWWEVIDRTTGEVVAPTDWGYDEATGNVTINKCTPFHEYTVSFLAYIMWDPVHMYNAVVNEWKDVEPQITFDVRQPKTRAHSLDRLRRFLDTHDYVDVVRFTTFFHQFTLVFDEFAREKFVDWFGYSASVSPYILEQFEKEVGYKFRPEFIIDQGYMNNTYRIPSKEFKDFQKFQMREVAKLAKEMVDIVHEYGKEAMMFMGDHWIGMEPFMDDFASIGLDAVVGSVGNGATLRLFSDIKNVKYTEGRFLPYFFPDVFCEGGDPIYEAKVNWVTARRAILRSPIQRIGYGGYLKLALKFPEFVEYIKGVCDEFRTLYDNIQGVTPYCVKKVAVLNCWGKMRSWSNHMVHHGLYYRQNYSYFGVIEALSGAPFDVSFISFDDIKNDSNFLDKFDVIINVGDADTAQSGGEYWADEQIITAVKKFVFNGGGFIGVGEPAAHHWQGKFFQLNDILGVEEENGFTLNTRRYNTEEHRDHFILADTEGGNVDFGEGKKNIVALDGTTVLVQNATELPFAVRHAEEVQMAVREFGKGRGVYISGLPYSFENSRVLYRAVLWSASAEDELHRWYSTNYNVEVHAYVKNGKYCVVNNTYEPQDTTVYVGDGTSFELHLEANEIKWYQTADKVPEPRQ</sequence>
<proteinExistence type="predicted"/>
<feature type="domain" description="Lacto-N-biose phosphorylase-like N-terminal TIM barrel" evidence="1">
    <location>
        <begin position="6"/>
        <end position="438"/>
    </location>
</feature>
<dbReference type="Pfam" id="PF17386">
    <property type="entry name" value="LBP_C"/>
    <property type="match status" value="1"/>
</dbReference>
<dbReference type="Gene3D" id="3.20.20.80">
    <property type="entry name" value="Glycosidases"/>
    <property type="match status" value="1"/>
</dbReference>
<evidence type="ECO:0000259" key="2">
    <source>
        <dbReference type="Pfam" id="PF17385"/>
    </source>
</evidence>
<dbReference type="AlphaFoldDB" id="A0A1T4MAH4"/>
<keyword evidence="5" id="KW-1185">Reference proteome</keyword>
<dbReference type="OrthoDB" id="5834503at2"/>
<dbReference type="EMBL" id="FUWW01000012">
    <property type="protein sequence ID" value="SJZ64040.1"/>
    <property type="molecule type" value="Genomic_DNA"/>
</dbReference>
<dbReference type="Gene3D" id="3.40.50.880">
    <property type="match status" value="1"/>
</dbReference>